<comment type="caution">
    <text evidence="3">The sequence shown here is derived from an EMBL/GenBank/DDBJ whole genome shotgun (WGS) entry which is preliminary data.</text>
</comment>
<feature type="region of interest" description="Disordered" evidence="1">
    <location>
        <begin position="188"/>
        <end position="238"/>
    </location>
</feature>
<sequence>MPRIKSDQRTLMSRSGIAGLGALAFASVLSVSSAQAADVLLLIDGIEPTKGIVRVAFCNTGPLDECRQFSAEQPASAETLGFRFQNVPPGRYAFVGYQDMDESGKNERNMLGMPKEPFALSNGAGSKLIPPPDHEDLAMDVLDGPEETTIEITLQTVTATKKKKGLGKAPIETVPVVLVGDVMNPPPEGTPLPAPVLGGLPPASTPTTAKPATAKAPAAPKAAAAPKPTAVMPAPAPK</sequence>
<evidence type="ECO:0000313" key="4">
    <source>
        <dbReference type="Proteomes" id="UP001595796"/>
    </source>
</evidence>
<keyword evidence="2" id="KW-0732">Signal</keyword>
<evidence type="ECO:0000313" key="3">
    <source>
        <dbReference type="EMBL" id="MFC5069096.1"/>
    </source>
</evidence>
<protein>
    <submittedName>
        <fullName evidence="3">DUF2141 domain-containing protein</fullName>
    </submittedName>
</protein>
<dbReference type="InterPro" id="IPR018673">
    <property type="entry name" value="DUF2141"/>
</dbReference>
<feature type="signal peptide" evidence="2">
    <location>
        <begin position="1"/>
        <end position="36"/>
    </location>
</feature>
<keyword evidence="4" id="KW-1185">Reference proteome</keyword>
<dbReference type="RefSeq" id="WP_114956698.1">
    <property type="nucleotide sequence ID" value="NZ_JBHSJF010000006.1"/>
</dbReference>
<gene>
    <name evidence="3" type="ORF">ACFPFW_13850</name>
</gene>
<organism evidence="3 4">
    <name type="scientific">Flaviflagellibacter deserti</name>
    <dbReference type="NCBI Taxonomy" id="2267266"/>
    <lineage>
        <taxon>Bacteria</taxon>
        <taxon>Pseudomonadati</taxon>
        <taxon>Pseudomonadota</taxon>
        <taxon>Alphaproteobacteria</taxon>
        <taxon>Hyphomicrobiales</taxon>
        <taxon>Flaviflagellibacter</taxon>
    </lineage>
</organism>
<name>A0ABV9Z4M9_9HYPH</name>
<feature type="chain" id="PRO_5047421519" evidence="2">
    <location>
        <begin position="37"/>
        <end position="238"/>
    </location>
</feature>
<evidence type="ECO:0000256" key="2">
    <source>
        <dbReference type="SAM" id="SignalP"/>
    </source>
</evidence>
<dbReference type="Proteomes" id="UP001595796">
    <property type="component" value="Unassembled WGS sequence"/>
</dbReference>
<feature type="compositionally biased region" description="Low complexity" evidence="1">
    <location>
        <begin position="195"/>
        <end position="238"/>
    </location>
</feature>
<proteinExistence type="predicted"/>
<dbReference type="EMBL" id="JBHSJF010000006">
    <property type="protein sequence ID" value="MFC5069096.1"/>
    <property type="molecule type" value="Genomic_DNA"/>
</dbReference>
<accession>A0ABV9Z4M9</accession>
<evidence type="ECO:0000256" key="1">
    <source>
        <dbReference type="SAM" id="MobiDB-lite"/>
    </source>
</evidence>
<dbReference type="Pfam" id="PF09912">
    <property type="entry name" value="DUF2141"/>
    <property type="match status" value="1"/>
</dbReference>
<reference evidence="4" key="1">
    <citation type="journal article" date="2019" name="Int. J. Syst. Evol. Microbiol.">
        <title>The Global Catalogue of Microorganisms (GCM) 10K type strain sequencing project: providing services to taxonomists for standard genome sequencing and annotation.</title>
        <authorList>
            <consortium name="The Broad Institute Genomics Platform"/>
            <consortium name="The Broad Institute Genome Sequencing Center for Infectious Disease"/>
            <person name="Wu L."/>
            <person name="Ma J."/>
        </authorList>
    </citation>
    <scope>NUCLEOTIDE SEQUENCE [LARGE SCALE GENOMIC DNA]</scope>
    <source>
        <strain evidence="4">CGMCC 1.16444</strain>
    </source>
</reference>